<dbReference type="GO" id="GO:0032259">
    <property type="term" value="P:methylation"/>
    <property type="evidence" value="ECO:0007669"/>
    <property type="project" value="UniProtKB-KW"/>
</dbReference>
<dbReference type="EMBL" id="VBZC01000015">
    <property type="protein sequence ID" value="TLS45277.1"/>
    <property type="molecule type" value="Genomic_DNA"/>
</dbReference>
<dbReference type="InterPro" id="IPR029063">
    <property type="entry name" value="SAM-dependent_MTases_sf"/>
</dbReference>
<dbReference type="GO" id="GO:0003676">
    <property type="term" value="F:nucleic acid binding"/>
    <property type="evidence" value="ECO:0007669"/>
    <property type="project" value="InterPro"/>
</dbReference>
<comment type="caution">
    <text evidence="6">The sequence shown here is derived from an EMBL/GenBank/DDBJ whole genome shotgun (WGS) entry which is preliminary data.</text>
</comment>
<evidence type="ECO:0000256" key="4">
    <source>
        <dbReference type="ARBA" id="ARBA00022691"/>
    </source>
</evidence>
<dbReference type="CDD" id="cd02440">
    <property type="entry name" value="AdoMet_MTases"/>
    <property type="match status" value="1"/>
</dbReference>
<protein>
    <submittedName>
        <fullName evidence="6">Methyltransferase</fullName>
    </submittedName>
</protein>
<evidence type="ECO:0000256" key="1">
    <source>
        <dbReference type="ARBA" id="ARBA00006149"/>
    </source>
</evidence>
<dbReference type="Proteomes" id="UP000305906">
    <property type="component" value="Unassembled WGS sequence"/>
</dbReference>
<organism evidence="6 7">
    <name type="scientific">Streptomyces montanus</name>
    <dbReference type="NCBI Taxonomy" id="2580423"/>
    <lineage>
        <taxon>Bacteria</taxon>
        <taxon>Bacillati</taxon>
        <taxon>Actinomycetota</taxon>
        <taxon>Actinomycetes</taxon>
        <taxon>Kitasatosporales</taxon>
        <taxon>Streptomycetaceae</taxon>
        <taxon>Streptomyces</taxon>
    </lineage>
</organism>
<reference evidence="6 7" key="1">
    <citation type="submission" date="2019-05" db="EMBL/GenBank/DDBJ databases">
        <title>Streptomyces sp. NEAU-C151, a novel actinomycete isolated from soil.</title>
        <authorList>
            <person name="Han L."/>
            <person name="Jiang H."/>
        </authorList>
    </citation>
    <scope>NUCLEOTIDE SEQUENCE [LARGE SCALE GENOMIC DNA]</scope>
    <source>
        <strain evidence="6 7">NEAU-C151</strain>
    </source>
</reference>
<dbReference type="InterPro" id="IPR004557">
    <property type="entry name" value="PrmC-related"/>
</dbReference>
<dbReference type="InterPro" id="IPR002052">
    <property type="entry name" value="DNA_methylase_N6_adenine_CS"/>
</dbReference>
<dbReference type="RefSeq" id="WP_138045829.1">
    <property type="nucleotide sequence ID" value="NZ_VBZC01000015.1"/>
</dbReference>
<proteinExistence type="inferred from homology"/>
<feature type="domain" description="Methyltransferase small" evidence="5">
    <location>
        <begin position="29"/>
        <end position="116"/>
    </location>
</feature>
<keyword evidence="7" id="KW-1185">Reference proteome</keyword>
<keyword evidence="3 6" id="KW-0808">Transferase</keyword>
<accession>A0A5R9FMX9</accession>
<sequence length="232" mass="24736">MAGLVDSVPPPTTLLTPLGVYRPQADTFLLAQALCGEGLSMGADVLDLGTGNGTLAICAARQGAHVTAIDISWRAVLTTRLNALRSGERLTVRHGDLLGSVPDRSLDLVVSNPPYVPTPAAHRPGAPGAERAWNAGRDGRAVLDRICADAPRVLRPGGVLLMAQSGLNDIEETLVRLARCGLRPAVSDRTYIPFGPVLRSRLPWLRESGLVGEREENEELVIIRAERTSSES</sequence>
<dbReference type="PANTHER" id="PTHR45875">
    <property type="entry name" value="METHYLTRANSFERASE N6AMT1"/>
    <property type="match status" value="1"/>
</dbReference>
<dbReference type="SUPFAM" id="SSF53335">
    <property type="entry name" value="S-adenosyl-L-methionine-dependent methyltransferases"/>
    <property type="match status" value="1"/>
</dbReference>
<evidence type="ECO:0000256" key="2">
    <source>
        <dbReference type="ARBA" id="ARBA00022603"/>
    </source>
</evidence>
<dbReference type="NCBIfam" id="TIGR00537">
    <property type="entry name" value="hemK_rel_arch"/>
    <property type="match status" value="1"/>
</dbReference>
<gene>
    <name evidence="6" type="ORF">FE633_16120</name>
</gene>
<name>A0A5R9FMX9_9ACTN</name>
<keyword evidence="2 6" id="KW-0489">Methyltransferase</keyword>
<evidence type="ECO:0000259" key="5">
    <source>
        <dbReference type="Pfam" id="PF05175"/>
    </source>
</evidence>
<evidence type="ECO:0000313" key="6">
    <source>
        <dbReference type="EMBL" id="TLS45277.1"/>
    </source>
</evidence>
<dbReference type="PANTHER" id="PTHR45875:SF1">
    <property type="entry name" value="METHYLTRANSFERASE N6AMT1"/>
    <property type="match status" value="1"/>
</dbReference>
<dbReference type="PROSITE" id="PS00092">
    <property type="entry name" value="N6_MTASE"/>
    <property type="match status" value="1"/>
</dbReference>
<dbReference type="Pfam" id="PF05175">
    <property type="entry name" value="MTS"/>
    <property type="match status" value="1"/>
</dbReference>
<evidence type="ECO:0000256" key="3">
    <source>
        <dbReference type="ARBA" id="ARBA00022679"/>
    </source>
</evidence>
<dbReference type="GO" id="GO:0008170">
    <property type="term" value="F:N-methyltransferase activity"/>
    <property type="evidence" value="ECO:0007669"/>
    <property type="project" value="UniProtKB-ARBA"/>
</dbReference>
<keyword evidence="4" id="KW-0949">S-adenosyl-L-methionine</keyword>
<comment type="similarity">
    <text evidence="1">Belongs to the eukaryotic/archaeal PrmC-related family.</text>
</comment>
<dbReference type="GO" id="GO:0008757">
    <property type="term" value="F:S-adenosylmethionine-dependent methyltransferase activity"/>
    <property type="evidence" value="ECO:0007669"/>
    <property type="project" value="TreeGrafter"/>
</dbReference>
<dbReference type="InterPro" id="IPR052190">
    <property type="entry name" value="Euk-Arch_PrmC-MTase"/>
</dbReference>
<dbReference type="GO" id="GO:0008276">
    <property type="term" value="F:protein methyltransferase activity"/>
    <property type="evidence" value="ECO:0007669"/>
    <property type="project" value="TreeGrafter"/>
</dbReference>
<dbReference type="InterPro" id="IPR007848">
    <property type="entry name" value="Small_mtfrase_dom"/>
</dbReference>
<evidence type="ECO:0000313" key="7">
    <source>
        <dbReference type="Proteomes" id="UP000305906"/>
    </source>
</evidence>
<dbReference type="GO" id="GO:0035657">
    <property type="term" value="C:eRF1 methyltransferase complex"/>
    <property type="evidence" value="ECO:0007669"/>
    <property type="project" value="TreeGrafter"/>
</dbReference>
<dbReference type="Gene3D" id="3.40.50.150">
    <property type="entry name" value="Vaccinia Virus protein VP39"/>
    <property type="match status" value="1"/>
</dbReference>
<dbReference type="AlphaFoldDB" id="A0A5R9FMX9"/>